<keyword evidence="4" id="KW-1185">Reference proteome</keyword>
<proteinExistence type="predicted"/>
<protein>
    <submittedName>
        <fullName evidence="3">Uncharacterized protein</fullName>
    </submittedName>
</protein>
<accession>A0A1I6ZD98</accession>
<dbReference type="AlphaFoldDB" id="A0A1I6ZD98"/>
<evidence type="ECO:0000256" key="2">
    <source>
        <dbReference type="SAM" id="Phobius"/>
    </source>
</evidence>
<evidence type="ECO:0000313" key="3">
    <source>
        <dbReference type="EMBL" id="SFT60471.1"/>
    </source>
</evidence>
<keyword evidence="2" id="KW-0472">Membrane</keyword>
<evidence type="ECO:0000256" key="1">
    <source>
        <dbReference type="SAM" id="MobiDB-lite"/>
    </source>
</evidence>
<keyword evidence="2" id="KW-1133">Transmembrane helix</keyword>
<reference evidence="4" key="1">
    <citation type="submission" date="2016-10" db="EMBL/GenBank/DDBJ databases">
        <authorList>
            <person name="Varghese N."/>
            <person name="Submissions S."/>
        </authorList>
    </citation>
    <scope>NUCLEOTIDE SEQUENCE [LARGE SCALE GENOMIC DNA]</scope>
    <source>
        <strain evidence="4">DSM 17465</strain>
    </source>
</reference>
<evidence type="ECO:0000313" key="4">
    <source>
        <dbReference type="Proteomes" id="UP000183371"/>
    </source>
</evidence>
<name>A0A1I6ZD98_9HYPH</name>
<feature type="transmembrane region" description="Helical" evidence="2">
    <location>
        <begin position="25"/>
        <end position="48"/>
    </location>
</feature>
<dbReference type="RefSeq" id="WP_014286677.1">
    <property type="nucleotide sequence ID" value="NZ_FPBD01000002.1"/>
</dbReference>
<feature type="compositionally biased region" description="Pro residues" evidence="1">
    <location>
        <begin position="72"/>
        <end position="85"/>
    </location>
</feature>
<dbReference type="Proteomes" id="UP000183371">
    <property type="component" value="Unassembled WGS sequence"/>
</dbReference>
<feature type="region of interest" description="Disordered" evidence="1">
    <location>
        <begin position="64"/>
        <end position="85"/>
    </location>
</feature>
<sequence>MEPEDFRRELDGLRAAVERKPGRGWVIVASIVTTLLVLVVIVAIMMFVMMSRMHNVGWGGHGPDRYFDQPLRQPPAPPPGQPLPR</sequence>
<dbReference type="EMBL" id="FPBD01000002">
    <property type="protein sequence ID" value="SFT60471.1"/>
    <property type="molecule type" value="Genomic_DNA"/>
</dbReference>
<keyword evidence="2" id="KW-0812">Transmembrane</keyword>
<gene>
    <name evidence="3" type="ORF">SAMN05444141_102249</name>
</gene>
<organism evidence="3 4">
    <name type="scientific">Pseudovibrio denitrificans</name>
    <dbReference type="NCBI Taxonomy" id="258256"/>
    <lineage>
        <taxon>Bacteria</taxon>
        <taxon>Pseudomonadati</taxon>
        <taxon>Pseudomonadota</taxon>
        <taxon>Alphaproteobacteria</taxon>
        <taxon>Hyphomicrobiales</taxon>
        <taxon>Stappiaceae</taxon>
        <taxon>Pseudovibrio</taxon>
    </lineage>
</organism>